<proteinExistence type="predicted"/>
<evidence type="ECO:0000313" key="1">
    <source>
        <dbReference type="EMBL" id="KFR12691.1"/>
    </source>
</evidence>
<dbReference type="PANTHER" id="PTHR45011">
    <property type="entry name" value="DAP3-BINDING CELL DEATH ENHANCER 1"/>
    <property type="match status" value="1"/>
</dbReference>
<evidence type="ECO:0008006" key="3">
    <source>
        <dbReference type="Google" id="ProtNLM"/>
    </source>
</evidence>
<name>A0A091XHK5_OPIHO</name>
<protein>
    <recommendedName>
        <fullName evidence="3">Secretory immunoglobulin A-binding protein EsiB</fullName>
    </recommendedName>
</protein>
<reference evidence="1 2" key="1">
    <citation type="submission" date="2014-04" db="EMBL/GenBank/DDBJ databases">
        <title>Genome evolution of avian class.</title>
        <authorList>
            <person name="Zhang G."/>
            <person name="Li C."/>
        </authorList>
    </citation>
    <scope>NUCLEOTIDE SEQUENCE [LARGE SCALE GENOMIC DNA]</scope>
    <source>
        <strain evidence="1">BGI_N306</strain>
    </source>
</reference>
<feature type="non-terminal residue" evidence="1">
    <location>
        <position position="126"/>
    </location>
</feature>
<dbReference type="InterPro" id="IPR006597">
    <property type="entry name" value="Sel1-like"/>
</dbReference>
<dbReference type="SMART" id="SM00671">
    <property type="entry name" value="SEL1"/>
    <property type="match status" value="1"/>
</dbReference>
<dbReference type="InterPro" id="IPR011990">
    <property type="entry name" value="TPR-like_helical_dom_sf"/>
</dbReference>
<organism evidence="1 2">
    <name type="scientific">Opisthocomus hoazin</name>
    <name type="common">Hoatzin</name>
    <name type="synonym">Phasianus hoazin</name>
    <dbReference type="NCBI Taxonomy" id="30419"/>
    <lineage>
        <taxon>Eukaryota</taxon>
        <taxon>Metazoa</taxon>
        <taxon>Chordata</taxon>
        <taxon>Craniata</taxon>
        <taxon>Vertebrata</taxon>
        <taxon>Euteleostomi</taxon>
        <taxon>Archelosauria</taxon>
        <taxon>Archosauria</taxon>
        <taxon>Dinosauria</taxon>
        <taxon>Saurischia</taxon>
        <taxon>Theropoda</taxon>
        <taxon>Coelurosauria</taxon>
        <taxon>Aves</taxon>
        <taxon>Neognathae</taxon>
        <taxon>Neoaves</taxon>
        <taxon>Opisthocomiformes</taxon>
        <taxon>Opisthocomidae</taxon>
        <taxon>Opisthocomus</taxon>
    </lineage>
</organism>
<dbReference type="STRING" id="30419.A0A091XHK5"/>
<dbReference type="Pfam" id="PF08238">
    <property type="entry name" value="Sel1"/>
    <property type="match status" value="1"/>
</dbReference>
<dbReference type="AlphaFoldDB" id="A0A091XHK5"/>
<dbReference type="SUPFAM" id="SSF81901">
    <property type="entry name" value="HCP-like"/>
    <property type="match status" value="1"/>
</dbReference>
<dbReference type="InterPro" id="IPR052748">
    <property type="entry name" value="ISR_Activator"/>
</dbReference>
<dbReference type="PhylomeDB" id="A0A091XHK5"/>
<gene>
    <name evidence="1" type="ORF">N306_02877</name>
</gene>
<dbReference type="Gene3D" id="1.25.40.10">
    <property type="entry name" value="Tetratricopeptide repeat domain"/>
    <property type="match status" value="1"/>
</dbReference>
<evidence type="ECO:0000313" key="2">
    <source>
        <dbReference type="Proteomes" id="UP000053605"/>
    </source>
</evidence>
<dbReference type="EMBL" id="KK735119">
    <property type="protein sequence ID" value="KFR12691.1"/>
    <property type="molecule type" value="Genomic_DNA"/>
</dbReference>
<sequence length="126" mass="13849">SLLQLAAVITTGLLLLYIPLCYEDFHFHVAHVYARLGYPSAQHILGQRYLQGAGVEKNEDMAMHWFRQAAGQGHPHSSFSLAVGALRNMTVTLEKGEVEKLLSVAAAHGLREAQQLLENIKSSSLP</sequence>
<accession>A0A091XHK5</accession>
<keyword evidence="2" id="KW-1185">Reference proteome</keyword>
<dbReference type="Proteomes" id="UP000053605">
    <property type="component" value="Unassembled WGS sequence"/>
</dbReference>
<feature type="non-terminal residue" evidence="1">
    <location>
        <position position="1"/>
    </location>
</feature>
<dbReference type="PANTHER" id="PTHR45011:SF1">
    <property type="entry name" value="DAP3-BINDING CELL DEATH ENHANCER 1"/>
    <property type="match status" value="1"/>
</dbReference>